<feature type="compositionally biased region" description="Gly residues" evidence="2">
    <location>
        <begin position="157"/>
        <end position="166"/>
    </location>
</feature>
<comment type="caution">
    <text evidence="3">The sequence shown here is derived from an EMBL/GenBank/DDBJ whole genome shotgun (WGS) entry which is preliminary data.</text>
</comment>
<accession>A0A100I451</accession>
<gene>
    <name evidence="3" type="ORF">ABL_00648</name>
</gene>
<organism evidence="3 4">
    <name type="scientific">Aspergillus niger</name>
    <dbReference type="NCBI Taxonomy" id="5061"/>
    <lineage>
        <taxon>Eukaryota</taxon>
        <taxon>Fungi</taxon>
        <taxon>Dikarya</taxon>
        <taxon>Ascomycota</taxon>
        <taxon>Pezizomycotina</taxon>
        <taxon>Eurotiomycetes</taxon>
        <taxon>Eurotiomycetidae</taxon>
        <taxon>Eurotiales</taxon>
        <taxon>Aspergillaceae</taxon>
        <taxon>Aspergillus</taxon>
        <taxon>Aspergillus subgen. Circumdati</taxon>
    </lineage>
</organism>
<feature type="region of interest" description="Disordered" evidence="2">
    <location>
        <begin position="34"/>
        <end position="62"/>
    </location>
</feature>
<dbReference type="EMBL" id="BCMY01000001">
    <property type="protein sequence ID" value="GAQ34344.1"/>
    <property type="molecule type" value="Genomic_DNA"/>
</dbReference>
<dbReference type="PaxDb" id="5061-CADANGAP00000956"/>
<dbReference type="Proteomes" id="UP000068243">
    <property type="component" value="Unassembled WGS sequence"/>
</dbReference>
<sequence>MTPPPIDRQTTTPFHLKLFYRLNNYHHLSDFSSTASSSSYSGPTSGPNAIRTRSPPPPQQLPPHLQIYTWQSCTLRELSHLLTSALPSLLPDPPVGTRLCFRLIYPDTKGAATMGPDARGRYLAKDLGSVIIGPRESAIANGGDEDENADGEEGGQRKGSGAGVGGRLRIQGNDADKTLQEARFVIGDYVDCAVLPPLEDGSVAPPVNPGRGMAMGGGMRAFPGDAGRGERYRGGGGSGGMRGGRIPPGDWRRGERVPEERGGGGGGGGGRGGRRGWAPY</sequence>
<dbReference type="Gene3D" id="3.10.20.550">
    <property type="entry name" value="ASAP complex, SAP18 subunit"/>
    <property type="match status" value="1"/>
</dbReference>
<dbReference type="GO" id="GO:0005634">
    <property type="term" value="C:nucleus"/>
    <property type="evidence" value="ECO:0007669"/>
    <property type="project" value="TreeGrafter"/>
</dbReference>
<dbReference type="VEuPathDB" id="FungiDB:ASPNIDRAFT2_171415"/>
<name>A0A100I451_ASPNG</name>
<evidence type="ECO:0000256" key="2">
    <source>
        <dbReference type="SAM" id="MobiDB-lite"/>
    </source>
</evidence>
<evidence type="ECO:0000256" key="1">
    <source>
        <dbReference type="ARBA" id="ARBA00009143"/>
    </source>
</evidence>
<dbReference type="InterPro" id="IPR042534">
    <property type="entry name" value="SAP18_sf"/>
</dbReference>
<dbReference type="AlphaFoldDB" id="A0A100I451"/>
<dbReference type="VEuPathDB" id="FungiDB:ATCC64974_15450"/>
<evidence type="ECO:0000313" key="4">
    <source>
        <dbReference type="Proteomes" id="UP000068243"/>
    </source>
</evidence>
<dbReference type="VEuPathDB" id="FungiDB:M747DRAFT_372633"/>
<evidence type="ECO:0000313" key="3">
    <source>
        <dbReference type="EMBL" id="GAQ34344.1"/>
    </source>
</evidence>
<dbReference type="OrthoDB" id="440566at2759"/>
<dbReference type="PANTHER" id="PTHR13082:SF0">
    <property type="entry name" value="HISTONE DEACETYLASE COMPLEX SUBUNIT SAP18"/>
    <property type="match status" value="1"/>
</dbReference>
<feature type="compositionally biased region" description="Low complexity" evidence="2">
    <location>
        <begin position="34"/>
        <end position="47"/>
    </location>
</feature>
<dbReference type="Pfam" id="PF06487">
    <property type="entry name" value="SAP18"/>
    <property type="match status" value="1"/>
</dbReference>
<dbReference type="InterPro" id="IPR010516">
    <property type="entry name" value="SAP18"/>
</dbReference>
<dbReference type="PANTHER" id="PTHR13082">
    <property type="entry name" value="SAP18"/>
    <property type="match status" value="1"/>
</dbReference>
<feature type="region of interest" description="Disordered" evidence="2">
    <location>
        <begin position="135"/>
        <end position="168"/>
    </location>
</feature>
<reference evidence="4" key="1">
    <citation type="journal article" date="2016" name="Genome Announc.">
        <title>Draft genome sequence of Aspergillus niger strain An76.</title>
        <authorList>
            <person name="Gong W."/>
            <person name="Cheng Z."/>
            <person name="Zhang H."/>
            <person name="Liu L."/>
            <person name="Gao P."/>
            <person name="Wang L."/>
        </authorList>
    </citation>
    <scope>NUCLEOTIDE SEQUENCE [LARGE SCALE GENOMIC DNA]</scope>
    <source>
        <strain evidence="4">An76</strain>
    </source>
</reference>
<dbReference type="VEuPathDB" id="FungiDB:An01g09850"/>
<feature type="region of interest" description="Disordered" evidence="2">
    <location>
        <begin position="227"/>
        <end position="280"/>
    </location>
</feature>
<proteinExistence type="inferred from homology"/>
<dbReference type="OMA" id="EQQIFTW"/>
<feature type="compositionally biased region" description="Gly residues" evidence="2">
    <location>
        <begin position="234"/>
        <end position="243"/>
    </location>
</feature>
<comment type="similarity">
    <text evidence="1">Belongs to the SAP18 family.</text>
</comment>
<feature type="compositionally biased region" description="Acidic residues" evidence="2">
    <location>
        <begin position="143"/>
        <end position="153"/>
    </location>
</feature>
<feature type="compositionally biased region" description="Basic and acidic residues" evidence="2">
    <location>
        <begin position="250"/>
        <end position="262"/>
    </location>
</feature>
<protein>
    <submittedName>
        <fullName evidence="3">Sin3-associated polypeptide Sap18</fullName>
    </submittedName>
</protein>